<evidence type="ECO:0000313" key="3">
    <source>
        <dbReference type="Proteomes" id="UP000662703"/>
    </source>
</evidence>
<name>A0ABS0AQ74_9GAMM</name>
<gene>
    <name evidence="2" type="ORF">Y5W_01578</name>
</gene>
<proteinExistence type="predicted"/>
<dbReference type="EMBL" id="ARXX01000020">
    <property type="protein sequence ID" value="MBF5056284.1"/>
    <property type="molecule type" value="Genomic_DNA"/>
</dbReference>
<dbReference type="Proteomes" id="UP000662703">
    <property type="component" value="Unassembled WGS sequence"/>
</dbReference>
<organism evidence="2 3">
    <name type="scientific">Alloalcanivorax profundimaris</name>
    <dbReference type="NCBI Taxonomy" id="2735259"/>
    <lineage>
        <taxon>Bacteria</taxon>
        <taxon>Pseudomonadati</taxon>
        <taxon>Pseudomonadota</taxon>
        <taxon>Gammaproteobacteria</taxon>
        <taxon>Oceanospirillales</taxon>
        <taxon>Alcanivoracaceae</taxon>
        <taxon>Alloalcanivorax</taxon>
    </lineage>
</organism>
<feature type="region of interest" description="Disordered" evidence="1">
    <location>
        <begin position="1"/>
        <end position="25"/>
    </location>
</feature>
<reference evidence="2 3" key="1">
    <citation type="submission" date="2012-09" db="EMBL/GenBank/DDBJ databases">
        <title>Genome Sequence of alkane-degrading Bacterium Alcanivorax sp. 521-1.</title>
        <authorList>
            <person name="Lai Q."/>
            <person name="Shao Z."/>
        </authorList>
    </citation>
    <scope>NUCLEOTIDE SEQUENCE [LARGE SCALE GENOMIC DNA]</scope>
    <source>
        <strain evidence="2 3">521-1</strain>
    </source>
</reference>
<comment type="caution">
    <text evidence="2">The sequence shown here is derived from an EMBL/GenBank/DDBJ whole genome shotgun (WGS) entry which is preliminary data.</text>
</comment>
<evidence type="ECO:0000313" key="2">
    <source>
        <dbReference type="EMBL" id="MBF5056284.1"/>
    </source>
</evidence>
<keyword evidence="3" id="KW-1185">Reference proteome</keyword>
<accession>A0ABS0AQ74</accession>
<evidence type="ECO:0000256" key="1">
    <source>
        <dbReference type="SAM" id="MobiDB-lite"/>
    </source>
</evidence>
<protein>
    <submittedName>
        <fullName evidence="2">Uncharacterized protein</fullName>
    </submittedName>
</protein>
<sequence>MAIVGCDNATDASAEAEGGGIDQPRGGYQVAQRCNGLGPASLDLTATDKSSNYRLLVRGGEQEPRYAAVDDLVVGPSWSDDYSTIETASDGLPLYEWRAQLTKEPGWLDDGTGKKALPDDVEIAYDADEDQFFFESGCGENKRAANHAYQHTESRLVLRSLNLAMAEVRERLYQQANHDYIEHRGEYLGRSGADGVSEGHHDRNRLLLNVAALMKADAADDVPGLARLVAEHRPADDAEARRYRQELPAYLGAAAKAHARWYIDAADIRLDWFHGTYPEGEAAIREGMANLQDAYLRLAGE</sequence>